<dbReference type="PANTHER" id="PTHR32063:SF18">
    <property type="entry name" value="CATION EFFLUX SYSTEM PROTEIN"/>
    <property type="match status" value="1"/>
</dbReference>
<evidence type="ECO:0000313" key="1">
    <source>
        <dbReference type="EMBL" id="KMW59551.1"/>
    </source>
</evidence>
<dbReference type="AlphaFoldDB" id="A0A0J9EA91"/>
<name>A0A0J9EA91_9RHOB</name>
<gene>
    <name evidence="1" type="ORF">AIOL_004533</name>
</gene>
<dbReference type="InterPro" id="IPR001036">
    <property type="entry name" value="Acrflvin-R"/>
</dbReference>
<dbReference type="Gene3D" id="3.30.70.1430">
    <property type="entry name" value="Multidrug efflux transporter AcrB pore domain"/>
    <property type="match status" value="1"/>
</dbReference>
<dbReference type="Pfam" id="PF00873">
    <property type="entry name" value="ACR_tran"/>
    <property type="match status" value="1"/>
</dbReference>
<dbReference type="OrthoDB" id="9798415at2"/>
<keyword evidence="2" id="KW-1185">Reference proteome</keyword>
<keyword evidence="1" id="KW-0812">Transmembrane</keyword>
<dbReference type="PANTHER" id="PTHR32063">
    <property type="match status" value="1"/>
</dbReference>
<dbReference type="RefSeq" id="WP_049645014.1">
    <property type="nucleotide sequence ID" value="NZ_LFTY01000002.1"/>
</dbReference>
<dbReference type="Gene3D" id="3.30.2090.10">
    <property type="entry name" value="Multidrug efflux transporter AcrB TolC docking domain, DN and DC subdomains"/>
    <property type="match status" value="1"/>
</dbReference>
<sequence length="148" mass="15672">MGASAGGLTLNLNVYNGVPSEKLPEAFQDIRNKMDDAADDLPDGMQGPTTNTNYGDVAIATVAVTGEGFDYAEIWDAADALRSGLDQVDGITKVTISGDQDPRIWLEIDSQRLAAMGVQINRVLNDLQAQNVVLPAGRLDEGGKPVVT</sequence>
<keyword evidence="1" id="KW-0472">Membrane</keyword>
<organism evidence="1 2">
    <name type="scientific">Candidatus Rhodobacter oscarellae</name>
    <dbReference type="NCBI Taxonomy" id="1675527"/>
    <lineage>
        <taxon>Bacteria</taxon>
        <taxon>Pseudomonadati</taxon>
        <taxon>Pseudomonadota</taxon>
        <taxon>Alphaproteobacteria</taxon>
        <taxon>Rhodobacterales</taxon>
        <taxon>Rhodobacter group</taxon>
        <taxon>Rhodobacter</taxon>
    </lineage>
</organism>
<dbReference type="GO" id="GO:0042910">
    <property type="term" value="F:xenobiotic transmembrane transporter activity"/>
    <property type="evidence" value="ECO:0007669"/>
    <property type="project" value="TreeGrafter"/>
</dbReference>
<dbReference type="GO" id="GO:0005886">
    <property type="term" value="C:plasma membrane"/>
    <property type="evidence" value="ECO:0007669"/>
    <property type="project" value="TreeGrafter"/>
</dbReference>
<evidence type="ECO:0000313" key="2">
    <source>
        <dbReference type="Proteomes" id="UP000037178"/>
    </source>
</evidence>
<dbReference type="InterPro" id="IPR027463">
    <property type="entry name" value="AcrB_DN_DC_subdom"/>
</dbReference>
<dbReference type="EMBL" id="LFTY01000002">
    <property type="protein sequence ID" value="KMW59551.1"/>
    <property type="molecule type" value="Genomic_DNA"/>
</dbReference>
<dbReference type="SUPFAM" id="SSF82693">
    <property type="entry name" value="Multidrug efflux transporter AcrB pore domain, PN1, PN2, PC1 and PC2 subdomains"/>
    <property type="match status" value="1"/>
</dbReference>
<proteinExistence type="predicted"/>
<reference evidence="1 2" key="1">
    <citation type="submission" date="2015-06" db="EMBL/GenBank/DDBJ databases">
        <title>Draft genome sequence of an Alphaproteobacteria species associated to the Mediterranean sponge Oscarella lobularis.</title>
        <authorList>
            <person name="Jourda C."/>
            <person name="Santini S."/>
            <person name="Claverie J.-M."/>
        </authorList>
    </citation>
    <scope>NUCLEOTIDE SEQUENCE [LARGE SCALE GENOMIC DNA]</scope>
    <source>
        <strain evidence="1">IGS</strain>
    </source>
</reference>
<comment type="caution">
    <text evidence="1">The sequence shown here is derived from an EMBL/GenBank/DDBJ whole genome shotgun (WGS) entry which is preliminary data.</text>
</comment>
<dbReference type="PATRIC" id="fig|1675527.3.peg.4742"/>
<dbReference type="Proteomes" id="UP000037178">
    <property type="component" value="Unassembled WGS sequence"/>
</dbReference>
<dbReference type="STRING" id="1675527.AIOL_004533"/>
<accession>A0A0J9EA91</accession>
<dbReference type="Gene3D" id="3.30.70.1320">
    <property type="entry name" value="Multidrug efflux transporter AcrB pore domain like"/>
    <property type="match status" value="1"/>
</dbReference>
<protein>
    <submittedName>
        <fullName evidence="1">Putative transmembrane drug efflux protein</fullName>
    </submittedName>
</protein>